<evidence type="ECO:0000256" key="3">
    <source>
        <dbReference type="ARBA" id="ARBA00023274"/>
    </source>
</evidence>
<dbReference type="Gene3D" id="4.10.410.60">
    <property type="match status" value="1"/>
</dbReference>
<sequence length="109" mass="11958">MNTCLAQRAFSSRSSAFVASPVAPVRRVVLAAPAVRVSAVEVEAKLKTRKSAAKRIRVTGAGKLMARHSGKQHMNEKQTRAQKRELSKSFVLEGADMYRASRCLPYANL</sequence>
<dbReference type="FunFam" id="4.10.410.60:FF:000001">
    <property type="entry name" value="50S ribosomal protein L35"/>
    <property type="match status" value="1"/>
</dbReference>
<dbReference type="InterPro" id="IPR018265">
    <property type="entry name" value="Ribosomal_bL35_CS"/>
</dbReference>
<dbReference type="PROSITE" id="PS00936">
    <property type="entry name" value="RIBOSOMAL_L35"/>
    <property type="match status" value="1"/>
</dbReference>
<dbReference type="NCBIfam" id="TIGR00001">
    <property type="entry name" value="rpmI_bact"/>
    <property type="match status" value="1"/>
</dbReference>
<dbReference type="InterPro" id="IPR001706">
    <property type="entry name" value="Ribosomal_bL35"/>
</dbReference>
<evidence type="ECO:0000313" key="6">
    <source>
        <dbReference type="Proteomes" id="UP000256970"/>
    </source>
</evidence>
<organism evidence="5 6">
    <name type="scientific">Tetradesmus obliquus</name>
    <name type="common">Green alga</name>
    <name type="synonym">Acutodesmus obliquus</name>
    <dbReference type="NCBI Taxonomy" id="3088"/>
    <lineage>
        <taxon>Eukaryota</taxon>
        <taxon>Viridiplantae</taxon>
        <taxon>Chlorophyta</taxon>
        <taxon>core chlorophytes</taxon>
        <taxon>Chlorophyceae</taxon>
        <taxon>CS clade</taxon>
        <taxon>Sphaeropleales</taxon>
        <taxon>Scenedesmaceae</taxon>
        <taxon>Tetradesmus</taxon>
    </lineage>
</organism>
<dbReference type="SUPFAM" id="SSF143034">
    <property type="entry name" value="L35p-like"/>
    <property type="match status" value="1"/>
</dbReference>
<dbReference type="EMBL" id="FNXT01000285">
    <property type="protein sequence ID" value="SZX63156.1"/>
    <property type="molecule type" value="Genomic_DNA"/>
</dbReference>
<evidence type="ECO:0000256" key="1">
    <source>
        <dbReference type="ARBA" id="ARBA00006598"/>
    </source>
</evidence>
<dbReference type="PRINTS" id="PR00064">
    <property type="entry name" value="RIBOSOMALL35"/>
</dbReference>
<dbReference type="InterPro" id="IPR037229">
    <property type="entry name" value="Ribosomal_bL35_sf"/>
</dbReference>
<dbReference type="AlphaFoldDB" id="A0A383VFJ1"/>
<comment type="similarity">
    <text evidence="1 4">Belongs to the bacterial ribosomal protein bL35 family.</text>
</comment>
<dbReference type="InterPro" id="IPR021137">
    <property type="entry name" value="Ribosomal_bL35-like"/>
</dbReference>
<dbReference type="Proteomes" id="UP000256970">
    <property type="component" value="Unassembled WGS sequence"/>
</dbReference>
<evidence type="ECO:0000256" key="4">
    <source>
        <dbReference type="RuleBase" id="RU000568"/>
    </source>
</evidence>
<keyword evidence="6" id="KW-1185">Reference proteome</keyword>
<dbReference type="STRING" id="3088.A0A383VFJ1"/>
<keyword evidence="2 4" id="KW-0689">Ribosomal protein</keyword>
<dbReference type="GO" id="GO:0003735">
    <property type="term" value="F:structural constituent of ribosome"/>
    <property type="evidence" value="ECO:0007669"/>
    <property type="project" value="InterPro"/>
</dbReference>
<dbReference type="GO" id="GO:0015934">
    <property type="term" value="C:large ribosomal subunit"/>
    <property type="evidence" value="ECO:0007669"/>
    <property type="project" value="TreeGrafter"/>
</dbReference>
<gene>
    <name evidence="5" type="ORF">BQ4739_LOCUS3713</name>
</gene>
<proteinExistence type="inferred from homology"/>
<evidence type="ECO:0000313" key="5">
    <source>
        <dbReference type="EMBL" id="SZX63156.1"/>
    </source>
</evidence>
<dbReference type="PANTHER" id="PTHR33343:SF1">
    <property type="entry name" value="LARGE RIBOSOMAL SUBUNIT PROTEIN BL35M"/>
    <property type="match status" value="1"/>
</dbReference>
<protein>
    <recommendedName>
        <fullName evidence="4">50S ribosomal protein L35</fullName>
    </recommendedName>
</protein>
<dbReference type="PANTHER" id="PTHR33343">
    <property type="entry name" value="54S RIBOSOMAL PROTEIN BL35M"/>
    <property type="match status" value="1"/>
</dbReference>
<reference evidence="5 6" key="1">
    <citation type="submission" date="2016-10" db="EMBL/GenBank/DDBJ databases">
        <authorList>
            <person name="Cai Z."/>
        </authorList>
    </citation>
    <scope>NUCLEOTIDE SEQUENCE [LARGE SCALE GENOMIC DNA]</scope>
</reference>
<dbReference type="GO" id="GO:0006412">
    <property type="term" value="P:translation"/>
    <property type="evidence" value="ECO:0007669"/>
    <property type="project" value="InterPro"/>
</dbReference>
<keyword evidence="3 4" id="KW-0687">Ribonucleoprotein</keyword>
<dbReference type="Pfam" id="PF01632">
    <property type="entry name" value="Ribosomal_L35p"/>
    <property type="match status" value="1"/>
</dbReference>
<evidence type="ECO:0000256" key="2">
    <source>
        <dbReference type="ARBA" id="ARBA00022980"/>
    </source>
</evidence>
<name>A0A383VFJ1_TETOB</name>
<accession>A0A383VFJ1</accession>
<dbReference type="HAMAP" id="MF_00514">
    <property type="entry name" value="Ribosomal_bL35"/>
    <property type="match status" value="1"/>
</dbReference>